<dbReference type="HOGENOM" id="CLU_046138_1_2_9"/>
<keyword evidence="1" id="KW-0812">Transmembrane</keyword>
<dbReference type="GO" id="GO:0042802">
    <property type="term" value="F:identical protein binding"/>
    <property type="evidence" value="ECO:0007669"/>
    <property type="project" value="TreeGrafter"/>
</dbReference>
<dbReference type="RefSeq" id="WP_002151242.1">
    <property type="nucleotide sequence ID" value="NZ_JH792150.1"/>
</dbReference>
<keyword evidence="1" id="KW-1133">Transmembrane helix</keyword>
<feature type="transmembrane region" description="Helical" evidence="1">
    <location>
        <begin position="194"/>
        <end position="214"/>
    </location>
</feature>
<comment type="caution">
    <text evidence="3">The sequence shown here is derived from an EMBL/GenBank/DDBJ whole genome shotgun (WGS) entry which is preliminary data.</text>
</comment>
<organism evidence="3 4">
    <name type="scientific">Bacillus cereus HuA4-10</name>
    <dbReference type="NCBI Taxonomy" id="1053206"/>
    <lineage>
        <taxon>Bacteria</taxon>
        <taxon>Bacillati</taxon>
        <taxon>Bacillota</taxon>
        <taxon>Bacilli</taxon>
        <taxon>Bacillales</taxon>
        <taxon>Bacillaceae</taxon>
        <taxon>Bacillus</taxon>
        <taxon>Bacillus cereus group</taxon>
    </lineage>
</organism>
<accession>J7ZUM8</accession>
<name>J7ZUM8_BACCE</name>
<keyword evidence="1" id="KW-0472">Membrane</keyword>
<dbReference type="Pfam" id="PF14501">
    <property type="entry name" value="HATPase_c_5"/>
    <property type="match status" value="1"/>
</dbReference>
<dbReference type="Proteomes" id="UP000006977">
    <property type="component" value="Unassembled WGS sequence"/>
</dbReference>
<reference evidence="3 4" key="1">
    <citation type="submission" date="2012-04" db="EMBL/GenBank/DDBJ databases">
        <title>The Genome Sequence of Bacillus cereus HuA4-10.</title>
        <authorList>
            <consortium name="The Broad Institute Genome Sequencing Platform"/>
            <consortium name="The Broad Institute Genome Sequencing Center for Infectious Disease"/>
            <person name="Feldgarden M."/>
            <person name="Van der Auwera G.A."/>
            <person name="Mahillon J."/>
            <person name="Duprez V."/>
            <person name="Timmery S."/>
            <person name="Mattelet C."/>
            <person name="Dierick K."/>
            <person name="Sun M."/>
            <person name="Yu Z."/>
            <person name="Zhu L."/>
            <person name="Hu X."/>
            <person name="Shank E.B."/>
            <person name="Swiecicka I."/>
            <person name="Hansen B.M."/>
            <person name="Andrup L."/>
            <person name="Young S.K."/>
            <person name="Zeng Q."/>
            <person name="Gargeya S."/>
            <person name="Fitzgerald M."/>
            <person name="Haas B."/>
            <person name="Abouelleil A."/>
            <person name="Alvarado L."/>
            <person name="Arachchi H.M."/>
            <person name="Berlin A."/>
            <person name="Chapman S.B."/>
            <person name="Goldberg J."/>
            <person name="Griggs A."/>
            <person name="Gujja S."/>
            <person name="Hansen M."/>
            <person name="Howarth C."/>
            <person name="Imamovic A."/>
            <person name="Larimer J."/>
            <person name="McCowen C."/>
            <person name="Montmayeur A."/>
            <person name="Murphy C."/>
            <person name="Neiman D."/>
            <person name="Pearson M."/>
            <person name="Priest M."/>
            <person name="Roberts A."/>
            <person name="Saif S."/>
            <person name="Shea T."/>
            <person name="Sisk P."/>
            <person name="Sykes S."/>
            <person name="Wortman J."/>
            <person name="Nusbaum C."/>
            <person name="Birren B."/>
        </authorList>
    </citation>
    <scope>NUCLEOTIDE SEQUENCE [LARGE SCALE GENOMIC DNA]</scope>
    <source>
        <strain evidence="3 4">HuA4-10</strain>
    </source>
</reference>
<dbReference type="Gene3D" id="3.30.565.10">
    <property type="entry name" value="Histidine kinase-like ATPase, C-terminal domain"/>
    <property type="match status" value="1"/>
</dbReference>
<gene>
    <name evidence="3" type="ORF">IGC_05128</name>
</gene>
<dbReference type="PANTHER" id="PTHR40448">
    <property type="entry name" value="TWO-COMPONENT SENSOR HISTIDINE KINASE"/>
    <property type="match status" value="1"/>
</dbReference>
<proteinExistence type="predicted"/>
<dbReference type="PANTHER" id="PTHR40448:SF1">
    <property type="entry name" value="TWO-COMPONENT SENSOR HISTIDINE KINASE"/>
    <property type="match status" value="1"/>
</dbReference>
<evidence type="ECO:0000313" key="4">
    <source>
        <dbReference type="Proteomes" id="UP000006977"/>
    </source>
</evidence>
<protein>
    <recommendedName>
        <fullName evidence="2">Sensor histidine kinase NatK-like C-terminal domain-containing protein</fullName>
    </recommendedName>
</protein>
<dbReference type="EMBL" id="AHEA01000046">
    <property type="protein sequence ID" value="EJQ73113.1"/>
    <property type="molecule type" value="Genomic_DNA"/>
</dbReference>
<evidence type="ECO:0000259" key="2">
    <source>
        <dbReference type="Pfam" id="PF14501"/>
    </source>
</evidence>
<feature type="transmembrane region" description="Helical" evidence="1">
    <location>
        <begin position="156"/>
        <end position="174"/>
    </location>
</feature>
<feature type="transmembrane region" description="Helical" evidence="1">
    <location>
        <begin position="37"/>
        <end position="70"/>
    </location>
</feature>
<feature type="transmembrane region" description="Helical" evidence="1">
    <location>
        <begin position="126"/>
        <end position="144"/>
    </location>
</feature>
<dbReference type="PATRIC" id="fig|1053206.3.peg.5252"/>
<feature type="domain" description="Sensor histidine kinase NatK-like C-terminal" evidence="2">
    <location>
        <begin position="334"/>
        <end position="437"/>
    </location>
</feature>
<evidence type="ECO:0000313" key="3">
    <source>
        <dbReference type="EMBL" id="EJQ73113.1"/>
    </source>
</evidence>
<dbReference type="SUPFAM" id="SSF55874">
    <property type="entry name" value="ATPase domain of HSP90 chaperone/DNA topoisomerase II/histidine kinase"/>
    <property type="match status" value="1"/>
</dbReference>
<evidence type="ECO:0000256" key="1">
    <source>
        <dbReference type="SAM" id="Phobius"/>
    </source>
</evidence>
<dbReference type="InterPro" id="IPR032834">
    <property type="entry name" value="NatK-like_C"/>
</dbReference>
<dbReference type="AlphaFoldDB" id="J7ZUM8"/>
<dbReference type="InterPro" id="IPR036890">
    <property type="entry name" value="HATPase_C_sf"/>
</dbReference>
<sequence>MGILDYFFNNHLDMVCMQLLLTMCLNIFILPYKKFNIQIILISFIAAILISMLYVPLGLITVSINWLFIVTLNIYITRKMDVSLTIASLSVLLLILSDYITTITSLHIKHLAITSASDNIQLYEHLFISFIIASLLGIIISFARDKFLKKISMNKSMRWIGTGITVFTFISYYVDILFERFSGEADTVEEVNAILFLIYALISITIYMVLIYIMQKDIENKQKKKELEYMQNYTSQLEKNYNEMRKFKHDYQNILTSLESYMNDGDLLGLKDYYYQNVKPTSNIISTNTFKLSQLSNLKVKEIKSIIASKLLYSQELGIDTEFEEKEIIEKINMNPIILVRSLGILLDNAIEEVQKNKSGKIRVGIIKRESSIIIVISNSCSSDIPKLHEMQKMGFSTKDASRGMGLSNLKEMIGPLNKVTLETVIERNMFIQILEISN</sequence>
<feature type="transmembrane region" description="Helical" evidence="1">
    <location>
        <begin position="82"/>
        <end position="106"/>
    </location>
</feature>
<feature type="transmembrane region" description="Helical" evidence="1">
    <location>
        <begin position="12"/>
        <end position="31"/>
    </location>
</feature>